<feature type="transmembrane region" description="Helical" evidence="10">
    <location>
        <begin position="167"/>
        <end position="190"/>
    </location>
</feature>
<keyword evidence="4 10" id="KW-1133">Transmembrane helix</keyword>
<evidence type="ECO:0000256" key="9">
    <source>
        <dbReference type="SAM" id="MobiDB-lite"/>
    </source>
</evidence>
<organism evidence="12 13">
    <name type="scientific">Zalerion maritima</name>
    <dbReference type="NCBI Taxonomy" id="339359"/>
    <lineage>
        <taxon>Eukaryota</taxon>
        <taxon>Fungi</taxon>
        <taxon>Dikarya</taxon>
        <taxon>Ascomycota</taxon>
        <taxon>Pezizomycotina</taxon>
        <taxon>Sordariomycetes</taxon>
        <taxon>Lulworthiomycetidae</taxon>
        <taxon>Lulworthiales</taxon>
        <taxon>Lulworthiaceae</taxon>
        <taxon>Zalerion</taxon>
    </lineage>
</organism>
<feature type="transmembrane region" description="Helical" evidence="10">
    <location>
        <begin position="210"/>
        <end position="228"/>
    </location>
</feature>
<keyword evidence="13" id="KW-1185">Reference proteome</keyword>
<name>A0AAD5RME1_9PEZI</name>
<evidence type="ECO:0000256" key="10">
    <source>
        <dbReference type="SAM" id="Phobius"/>
    </source>
</evidence>
<evidence type="ECO:0000313" key="12">
    <source>
        <dbReference type="EMBL" id="KAJ2897566.1"/>
    </source>
</evidence>
<evidence type="ECO:0000259" key="11">
    <source>
        <dbReference type="Pfam" id="PF07885"/>
    </source>
</evidence>
<sequence length="734" mass="82832">MNNADLEQRIGEHAKTFEAKRNERKGTRRFTNADDAHLRPSRWWFASSAFPMIAGTLGPVASAFSICALVRPWRQYLPPGTEITAAPFMDDPVWLLVVNAIQLAMAIVSNIFLLLNMTRRVRFSIAQPVTIVGWYISAICLMSLAASGAGPLVPKDVPYDEWVWSQAFFYGIWAAILYFVVSTLMLITIYGAWKGHYAKDFNLTSSQRTLMLQTIMFLMYLLLGALVFSKTEGWSYLDAVYWADVTLFTVGFGDLSTDSPAGRALLFPYALVGVISLGLVIGSIRSLALERGQRKLDARFVEKKRRKKLKKLEQEGAAKMLKPIHGAEKRVNTNDMSGDFLTEYQRREQEFVLMRQIQEEASRRNRWVALSISLTVWLILWLVGAVIFLACEAPYQSGWGYYDAFYFVFVSFTTIGYGDRTPISNAGRSFFVFWSLLTLPTMTVLISNAGDTVIKFIRDSTITLGNITIMPGDRGFQADFKEVLRSMSCGLLFKEEFPTTAPGFLGETNQTYGTDTEAGLSHHTHTLLPDQHEDDEPGGFKSPSNDREDIGNGNGLLGPQSELRPRTSYTGSAAGRSSQEVPSGGHAMQRRMTHRPKALTRTSSNHIIPTRLPATREGYHFALIKEIARVTGHMKQHTTKKYSFAEWAWFLALMGEDEGSSETHRAVHNDNFSEKTHLTDQNQERVKWSWVGKRSPLMGSQDEPEWVLERLTHKLSEELEEVKRRAELGAFERQ</sequence>
<feature type="compositionally biased region" description="Basic residues" evidence="9">
    <location>
        <begin position="588"/>
        <end position="598"/>
    </location>
</feature>
<dbReference type="EMBL" id="JAKWBI020000269">
    <property type="protein sequence ID" value="KAJ2897566.1"/>
    <property type="molecule type" value="Genomic_DNA"/>
</dbReference>
<dbReference type="PANTHER" id="PTHR11003:SF301">
    <property type="entry name" value="POTASSIUM CHANNEL PROTEIN"/>
    <property type="match status" value="1"/>
</dbReference>
<dbReference type="GO" id="GO:0015271">
    <property type="term" value="F:outward rectifier potassium channel activity"/>
    <property type="evidence" value="ECO:0007669"/>
    <property type="project" value="TreeGrafter"/>
</dbReference>
<dbReference type="InterPro" id="IPR003280">
    <property type="entry name" value="2pore_dom_K_chnl"/>
</dbReference>
<dbReference type="GO" id="GO:0005886">
    <property type="term" value="C:plasma membrane"/>
    <property type="evidence" value="ECO:0007669"/>
    <property type="project" value="TreeGrafter"/>
</dbReference>
<feature type="transmembrane region" description="Helical" evidence="10">
    <location>
        <begin position="129"/>
        <end position="147"/>
    </location>
</feature>
<accession>A0AAD5RME1</accession>
<comment type="subcellular location">
    <subcellularLocation>
        <location evidence="1">Membrane</location>
        <topology evidence="1">Multi-pass membrane protein</topology>
    </subcellularLocation>
</comment>
<feature type="domain" description="Potassium channel" evidence="11">
    <location>
        <begin position="377"/>
        <end position="453"/>
    </location>
</feature>
<feature type="transmembrane region" description="Helical" evidence="10">
    <location>
        <begin position="401"/>
        <end position="418"/>
    </location>
</feature>
<dbReference type="GO" id="GO:0022841">
    <property type="term" value="F:potassium ion leak channel activity"/>
    <property type="evidence" value="ECO:0007669"/>
    <property type="project" value="TreeGrafter"/>
</dbReference>
<evidence type="ECO:0000256" key="8">
    <source>
        <dbReference type="RuleBase" id="RU003857"/>
    </source>
</evidence>
<evidence type="ECO:0000256" key="1">
    <source>
        <dbReference type="ARBA" id="ARBA00004141"/>
    </source>
</evidence>
<evidence type="ECO:0000256" key="5">
    <source>
        <dbReference type="ARBA" id="ARBA00023065"/>
    </source>
</evidence>
<proteinExistence type="inferred from homology"/>
<dbReference type="InterPro" id="IPR013099">
    <property type="entry name" value="K_chnl_dom"/>
</dbReference>
<dbReference type="AlphaFoldDB" id="A0AAD5RME1"/>
<dbReference type="Pfam" id="PF07885">
    <property type="entry name" value="Ion_trans_2"/>
    <property type="match status" value="2"/>
</dbReference>
<feature type="transmembrane region" description="Helical" evidence="10">
    <location>
        <begin position="367"/>
        <end position="389"/>
    </location>
</feature>
<dbReference type="Proteomes" id="UP001201980">
    <property type="component" value="Unassembled WGS sequence"/>
</dbReference>
<comment type="similarity">
    <text evidence="8">Belongs to the two pore domain potassium channel (TC 1.A.1.8) family.</text>
</comment>
<evidence type="ECO:0000256" key="2">
    <source>
        <dbReference type="ARBA" id="ARBA00022448"/>
    </source>
</evidence>
<reference evidence="12" key="1">
    <citation type="submission" date="2022-07" db="EMBL/GenBank/DDBJ databases">
        <title>Draft genome sequence of Zalerion maritima ATCC 34329, a (micro)plastics degrading marine fungus.</title>
        <authorList>
            <person name="Paco A."/>
            <person name="Goncalves M.F.M."/>
            <person name="Rocha-Santos T.A.P."/>
            <person name="Alves A."/>
        </authorList>
    </citation>
    <scope>NUCLEOTIDE SEQUENCE</scope>
    <source>
        <strain evidence="12">ATCC 34329</strain>
    </source>
</reference>
<evidence type="ECO:0000313" key="13">
    <source>
        <dbReference type="Proteomes" id="UP001201980"/>
    </source>
</evidence>
<evidence type="ECO:0000256" key="7">
    <source>
        <dbReference type="ARBA" id="ARBA00023303"/>
    </source>
</evidence>
<dbReference type="SUPFAM" id="SSF81324">
    <property type="entry name" value="Voltage-gated potassium channels"/>
    <property type="match status" value="2"/>
</dbReference>
<comment type="caution">
    <text evidence="12">The sequence shown here is derived from an EMBL/GenBank/DDBJ whole genome shotgun (WGS) entry which is preliminary data.</text>
</comment>
<protein>
    <submittedName>
        <fullName evidence="12">Outward-rectifier potassium channel TOK1</fullName>
    </submittedName>
</protein>
<evidence type="ECO:0000256" key="6">
    <source>
        <dbReference type="ARBA" id="ARBA00023136"/>
    </source>
</evidence>
<dbReference type="PANTHER" id="PTHR11003">
    <property type="entry name" value="POTASSIUM CHANNEL, SUBFAMILY K"/>
    <property type="match status" value="1"/>
</dbReference>
<feature type="transmembrane region" description="Helical" evidence="10">
    <location>
        <begin position="430"/>
        <end position="450"/>
    </location>
</feature>
<evidence type="ECO:0000256" key="4">
    <source>
        <dbReference type="ARBA" id="ARBA00022989"/>
    </source>
</evidence>
<dbReference type="Gene3D" id="1.10.287.70">
    <property type="match status" value="2"/>
</dbReference>
<keyword evidence="2 8" id="KW-0813">Transport</keyword>
<feature type="region of interest" description="Disordered" evidence="9">
    <location>
        <begin position="527"/>
        <end position="599"/>
    </location>
</feature>
<keyword evidence="6 10" id="KW-0472">Membrane</keyword>
<feature type="domain" description="Potassium channel" evidence="11">
    <location>
        <begin position="215"/>
        <end position="286"/>
    </location>
</feature>
<keyword evidence="3 8" id="KW-0812">Transmembrane</keyword>
<feature type="compositionally biased region" description="Polar residues" evidence="9">
    <location>
        <begin position="567"/>
        <end position="581"/>
    </location>
</feature>
<dbReference type="PRINTS" id="PR01333">
    <property type="entry name" value="2POREKCHANEL"/>
</dbReference>
<keyword evidence="5 8" id="KW-0406">Ion transport</keyword>
<feature type="transmembrane region" description="Helical" evidence="10">
    <location>
        <begin position="93"/>
        <end position="117"/>
    </location>
</feature>
<feature type="transmembrane region" description="Helical" evidence="10">
    <location>
        <begin position="266"/>
        <end position="289"/>
    </location>
</feature>
<dbReference type="GO" id="GO:0030322">
    <property type="term" value="P:stabilization of membrane potential"/>
    <property type="evidence" value="ECO:0007669"/>
    <property type="project" value="TreeGrafter"/>
</dbReference>
<gene>
    <name evidence="12" type="ORF">MKZ38_004551</name>
</gene>
<evidence type="ECO:0000256" key="3">
    <source>
        <dbReference type="ARBA" id="ARBA00022692"/>
    </source>
</evidence>
<feature type="transmembrane region" description="Helical" evidence="10">
    <location>
        <begin position="49"/>
        <end position="73"/>
    </location>
</feature>
<keyword evidence="7 8" id="KW-0407">Ion channel</keyword>